<evidence type="ECO:0000256" key="4">
    <source>
        <dbReference type="ARBA" id="ARBA00023172"/>
    </source>
</evidence>
<comment type="caution">
    <text evidence="6">Lacks conserved residue(s) required for the propagation of feature annotation.</text>
</comment>
<dbReference type="CDD" id="cd14332">
    <property type="entry name" value="UBA_RuvA_C"/>
    <property type="match status" value="1"/>
</dbReference>
<comment type="subunit">
    <text evidence="6">Homotetramer. Forms an RuvA(8)-RuvB(12)-Holliday junction (HJ) complex. HJ DNA is sandwiched between 2 RuvA tetramers; dsDNA enters through RuvA and exits via RuvB. An RuvB hexamer assembles on each DNA strand where it exits the tetramer. Each RuvB hexamer is contacted by two RuvA subunits (via domain III) on 2 adjacent RuvB subunits; this complex drives branch migration. In the full resolvosome a probable DNA-RuvA(4)-RuvB(12)-RuvC(2) complex forms which resolves the HJ.</text>
</comment>
<organism evidence="8 9">
    <name type="scientific">Peptidiphaga gingivicola</name>
    <dbReference type="NCBI Taxonomy" id="2741497"/>
    <lineage>
        <taxon>Bacteria</taxon>
        <taxon>Bacillati</taxon>
        <taxon>Actinomycetota</taxon>
        <taxon>Actinomycetes</taxon>
        <taxon>Actinomycetales</taxon>
        <taxon>Actinomycetaceae</taxon>
        <taxon>Peptidiphaga</taxon>
    </lineage>
</organism>
<dbReference type="GO" id="GO:0048476">
    <property type="term" value="C:Holliday junction resolvase complex"/>
    <property type="evidence" value="ECO:0007669"/>
    <property type="project" value="UniProtKB-UniRule"/>
</dbReference>
<dbReference type="GO" id="GO:0005524">
    <property type="term" value="F:ATP binding"/>
    <property type="evidence" value="ECO:0007669"/>
    <property type="project" value="InterPro"/>
</dbReference>
<keyword evidence="8" id="KW-0547">Nucleotide-binding</keyword>
<evidence type="ECO:0000259" key="7">
    <source>
        <dbReference type="SMART" id="SM00278"/>
    </source>
</evidence>
<comment type="subcellular location">
    <subcellularLocation>
        <location evidence="6">Cytoplasm</location>
    </subcellularLocation>
</comment>
<dbReference type="Proteomes" id="UP000078368">
    <property type="component" value="Unassembled WGS sequence"/>
</dbReference>
<dbReference type="InterPro" id="IPR036267">
    <property type="entry name" value="RuvA_C_sf"/>
</dbReference>
<dbReference type="Pfam" id="PF01330">
    <property type="entry name" value="RuvA_N"/>
    <property type="match status" value="1"/>
</dbReference>
<reference evidence="8 9" key="1">
    <citation type="submission" date="2016-04" db="EMBL/GenBank/DDBJ databases">
        <title>Peptidophaga gingivicola gen. nov., sp. nov., isolated from human subgingival plaque.</title>
        <authorList>
            <person name="Beall C.J."/>
            <person name="Mokrzan E.M."/>
            <person name="Griffen A.L."/>
            <person name="Leys E.J."/>
        </authorList>
    </citation>
    <scope>NUCLEOTIDE SEQUENCE [LARGE SCALE GENOMIC DNA]</scope>
    <source>
        <strain evidence="8 9">BA112</strain>
    </source>
</reference>
<dbReference type="Gene3D" id="1.10.150.20">
    <property type="entry name" value="5' to 3' exonuclease, C-terminal subdomain"/>
    <property type="match status" value="1"/>
</dbReference>
<dbReference type="Pfam" id="PF14520">
    <property type="entry name" value="HHH_5"/>
    <property type="match status" value="1"/>
</dbReference>
<dbReference type="Gene3D" id="2.40.50.140">
    <property type="entry name" value="Nucleic acid-binding proteins"/>
    <property type="match status" value="1"/>
</dbReference>
<dbReference type="Gene3D" id="1.10.8.10">
    <property type="entry name" value="DNA helicase RuvA subunit, C-terminal domain"/>
    <property type="match status" value="1"/>
</dbReference>
<evidence type="ECO:0000256" key="6">
    <source>
        <dbReference type="HAMAP-Rule" id="MF_00031"/>
    </source>
</evidence>
<gene>
    <name evidence="6" type="primary">ruvA</name>
    <name evidence="8" type="ORF">A4H34_08605</name>
</gene>
<dbReference type="RefSeq" id="WP_064231825.1">
    <property type="nucleotide sequence ID" value="NZ_LVZK01000003.1"/>
</dbReference>
<dbReference type="GO" id="GO:0009378">
    <property type="term" value="F:four-way junction helicase activity"/>
    <property type="evidence" value="ECO:0007669"/>
    <property type="project" value="InterPro"/>
</dbReference>
<evidence type="ECO:0000313" key="8">
    <source>
        <dbReference type="EMBL" id="OAP85168.1"/>
    </source>
</evidence>
<keyword evidence="1 6" id="KW-0963">Cytoplasm</keyword>
<accession>A0A179B0D1</accession>
<feature type="domain" description="Helix-hairpin-helix DNA-binding motif class 1" evidence="7">
    <location>
        <begin position="72"/>
        <end position="91"/>
    </location>
</feature>
<dbReference type="InterPro" id="IPR013849">
    <property type="entry name" value="DNA_helicase_Holl-junc_RuvA_I"/>
</dbReference>
<keyword evidence="8" id="KW-0067">ATP-binding</keyword>
<comment type="domain">
    <text evidence="6">Has three domains with a flexible linker between the domains II and III and assumes an 'L' shape. Domain III is highly mobile and contacts RuvB.</text>
</comment>
<sequence length="196" mass="20145">MIAALRGSVLSVEPTVAVIEAGGVGYAVQATPATLAGLRVGQEAFVHTSLVVREDSMTLFGFADADEREVFDVLQTVSGVGPKLALTILATLTPDQLRQAVANADIAALTRVSGVGKKGAQRLVLEIGAKLGPRRGGDLEAPSSNARSGDVVAALVGLGFSERDAESAFSQVEKATPEAEVPELLRASLKILGAGR</sequence>
<keyword evidence="8" id="KW-0347">Helicase</keyword>
<comment type="similarity">
    <text evidence="6">Belongs to the RuvA family.</text>
</comment>
<feature type="region of interest" description="Domain III" evidence="6">
    <location>
        <begin position="150"/>
        <end position="196"/>
    </location>
</feature>
<dbReference type="InterPro" id="IPR010994">
    <property type="entry name" value="RuvA_2-like"/>
</dbReference>
<evidence type="ECO:0000256" key="5">
    <source>
        <dbReference type="ARBA" id="ARBA00023204"/>
    </source>
</evidence>
<dbReference type="HAMAP" id="MF_00031">
    <property type="entry name" value="DNA_HJ_migration_RuvA"/>
    <property type="match status" value="1"/>
</dbReference>
<dbReference type="SUPFAM" id="SSF47781">
    <property type="entry name" value="RuvA domain 2-like"/>
    <property type="match status" value="1"/>
</dbReference>
<dbReference type="NCBIfam" id="TIGR00084">
    <property type="entry name" value="ruvA"/>
    <property type="match status" value="1"/>
</dbReference>
<dbReference type="GO" id="GO:0000400">
    <property type="term" value="F:four-way junction DNA binding"/>
    <property type="evidence" value="ECO:0007669"/>
    <property type="project" value="UniProtKB-UniRule"/>
</dbReference>
<keyword evidence="9" id="KW-1185">Reference proteome</keyword>
<dbReference type="GO" id="GO:0006310">
    <property type="term" value="P:DNA recombination"/>
    <property type="evidence" value="ECO:0007669"/>
    <property type="project" value="UniProtKB-UniRule"/>
</dbReference>
<dbReference type="AlphaFoldDB" id="A0A179B0D1"/>
<comment type="caution">
    <text evidence="8">The sequence shown here is derived from an EMBL/GenBank/DDBJ whole genome shotgun (WGS) entry which is preliminary data.</text>
</comment>
<feature type="domain" description="Helix-hairpin-helix DNA-binding motif class 1" evidence="7">
    <location>
        <begin position="107"/>
        <end position="126"/>
    </location>
</feature>
<dbReference type="GO" id="GO:0009379">
    <property type="term" value="C:Holliday junction helicase complex"/>
    <property type="evidence" value="ECO:0007669"/>
    <property type="project" value="InterPro"/>
</dbReference>
<evidence type="ECO:0000313" key="9">
    <source>
        <dbReference type="Proteomes" id="UP000078368"/>
    </source>
</evidence>
<dbReference type="GO" id="GO:0006281">
    <property type="term" value="P:DNA repair"/>
    <property type="evidence" value="ECO:0007669"/>
    <property type="project" value="UniProtKB-UniRule"/>
</dbReference>
<dbReference type="InterPro" id="IPR012340">
    <property type="entry name" value="NA-bd_OB-fold"/>
</dbReference>
<proteinExistence type="inferred from homology"/>
<dbReference type="EMBL" id="LVZK01000003">
    <property type="protein sequence ID" value="OAP85168.1"/>
    <property type="molecule type" value="Genomic_DNA"/>
</dbReference>
<dbReference type="OrthoDB" id="5293449at2"/>
<dbReference type="SUPFAM" id="SSF50249">
    <property type="entry name" value="Nucleic acid-binding proteins"/>
    <property type="match status" value="1"/>
</dbReference>
<dbReference type="InterPro" id="IPR011114">
    <property type="entry name" value="RuvA_C"/>
</dbReference>
<keyword evidence="4 6" id="KW-0233">DNA recombination</keyword>
<dbReference type="GO" id="GO:0005737">
    <property type="term" value="C:cytoplasm"/>
    <property type="evidence" value="ECO:0007669"/>
    <property type="project" value="UniProtKB-SubCell"/>
</dbReference>
<dbReference type="STRING" id="1823756.A4H34_08605"/>
<keyword evidence="3 6" id="KW-0238">DNA-binding</keyword>
<keyword evidence="2 6" id="KW-0227">DNA damage</keyword>
<evidence type="ECO:0000256" key="2">
    <source>
        <dbReference type="ARBA" id="ARBA00022763"/>
    </source>
</evidence>
<dbReference type="InterPro" id="IPR000085">
    <property type="entry name" value="RuvA"/>
</dbReference>
<comment type="function">
    <text evidence="6">The RuvA-RuvB-RuvC complex processes Holliday junction (HJ) DNA during genetic recombination and DNA repair, while the RuvA-RuvB complex plays an important role in the rescue of blocked DNA replication forks via replication fork reversal (RFR). RuvA specifically binds to HJ cruciform DNA, conferring on it an open structure. The RuvB hexamer acts as an ATP-dependent pump, pulling dsDNA into and through the RuvAB complex. HJ branch migration allows RuvC to scan DNA until it finds its consensus sequence, where it cleaves and resolves the cruciform DNA.</text>
</comment>
<keyword evidence="8" id="KW-0378">Hydrolase</keyword>
<dbReference type="SUPFAM" id="SSF46929">
    <property type="entry name" value="DNA helicase RuvA subunit, C-terminal domain"/>
    <property type="match status" value="1"/>
</dbReference>
<protein>
    <recommendedName>
        <fullName evidence="6">Holliday junction branch migration complex subunit RuvA</fullName>
    </recommendedName>
</protein>
<dbReference type="SMART" id="SM00278">
    <property type="entry name" value="HhH1"/>
    <property type="match status" value="2"/>
</dbReference>
<name>A0A179B0D1_9ACTO</name>
<keyword evidence="5 6" id="KW-0234">DNA repair</keyword>
<dbReference type="Pfam" id="PF07499">
    <property type="entry name" value="RuvA_C"/>
    <property type="match status" value="1"/>
</dbReference>
<evidence type="ECO:0000256" key="1">
    <source>
        <dbReference type="ARBA" id="ARBA00022490"/>
    </source>
</evidence>
<evidence type="ECO:0000256" key="3">
    <source>
        <dbReference type="ARBA" id="ARBA00023125"/>
    </source>
</evidence>
<dbReference type="InterPro" id="IPR003583">
    <property type="entry name" value="Hlx-hairpin-Hlx_DNA-bd_motif"/>
</dbReference>